<gene>
    <name evidence="11" type="ORF">BDV96DRAFT_457032</name>
</gene>
<evidence type="ECO:0000259" key="9">
    <source>
        <dbReference type="PROSITE" id="PS50089"/>
    </source>
</evidence>
<dbReference type="PROSITE" id="PS00518">
    <property type="entry name" value="ZF_RING_1"/>
    <property type="match status" value="1"/>
</dbReference>
<dbReference type="Pfam" id="PF01485">
    <property type="entry name" value="IBR"/>
    <property type="match status" value="1"/>
</dbReference>
<reference evidence="11" key="1">
    <citation type="journal article" date="2020" name="Stud. Mycol.">
        <title>101 Dothideomycetes genomes: a test case for predicting lifestyles and emergence of pathogens.</title>
        <authorList>
            <person name="Haridas S."/>
            <person name="Albert R."/>
            <person name="Binder M."/>
            <person name="Bloem J."/>
            <person name="Labutti K."/>
            <person name="Salamov A."/>
            <person name="Andreopoulos B."/>
            <person name="Baker S."/>
            <person name="Barry K."/>
            <person name="Bills G."/>
            <person name="Bluhm B."/>
            <person name="Cannon C."/>
            <person name="Castanera R."/>
            <person name="Culley D."/>
            <person name="Daum C."/>
            <person name="Ezra D."/>
            <person name="Gonzalez J."/>
            <person name="Henrissat B."/>
            <person name="Kuo A."/>
            <person name="Liang C."/>
            <person name="Lipzen A."/>
            <person name="Lutzoni F."/>
            <person name="Magnuson J."/>
            <person name="Mondo S."/>
            <person name="Nolan M."/>
            <person name="Ohm R."/>
            <person name="Pangilinan J."/>
            <person name="Park H.-J."/>
            <person name="Ramirez L."/>
            <person name="Alfaro M."/>
            <person name="Sun H."/>
            <person name="Tritt A."/>
            <person name="Yoshinaga Y."/>
            <person name="Zwiers L.-H."/>
            <person name="Turgeon B."/>
            <person name="Goodwin S."/>
            <person name="Spatafora J."/>
            <person name="Crous P."/>
            <person name="Grigoriev I."/>
        </authorList>
    </citation>
    <scope>NUCLEOTIDE SEQUENCE</scope>
    <source>
        <strain evidence="11">CBS 627.86</strain>
    </source>
</reference>
<sequence length="186" mass="20475">ECVACVESISFSNSLLLKCGHVYCGPCLTRMFIGVLDPGSAPAQCCSQISLTAARQLLQMTIFSGWSKLKRAAREKLEVNRTYCHRCKAWCENIDGSFVGNTSVCNFEACGGRTCRICGAAEHRNDNCPQDKELEAIHEYAKRNGWMACPKCKRVSDKGPGCNHVECPCGTEYCFLCGEEYSVCKG</sequence>
<proteinExistence type="predicted"/>
<evidence type="ECO:0000259" key="10">
    <source>
        <dbReference type="PROSITE" id="PS51873"/>
    </source>
</evidence>
<dbReference type="InterPro" id="IPR017907">
    <property type="entry name" value="Znf_RING_CS"/>
</dbReference>
<dbReference type="GO" id="GO:0008270">
    <property type="term" value="F:zinc ion binding"/>
    <property type="evidence" value="ECO:0007669"/>
    <property type="project" value="UniProtKB-KW"/>
</dbReference>
<dbReference type="AlphaFoldDB" id="A0A6A5YE64"/>
<keyword evidence="6" id="KW-0833">Ubl conjugation pathway</keyword>
<dbReference type="InterPro" id="IPR001841">
    <property type="entry name" value="Znf_RING"/>
</dbReference>
<feature type="domain" description="RING-type" evidence="9">
    <location>
        <begin position="2"/>
        <end position="45"/>
    </location>
</feature>
<evidence type="ECO:0000256" key="2">
    <source>
        <dbReference type="ARBA" id="ARBA00022679"/>
    </source>
</evidence>
<organism evidence="11 12">
    <name type="scientific">Lophiotrema nucula</name>
    <dbReference type="NCBI Taxonomy" id="690887"/>
    <lineage>
        <taxon>Eukaryota</taxon>
        <taxon>Fungi</taxon>
        <taxon>Dikarya</taxon>
        <taxon>Ascomycota</taxon>
        <taxon>Pezizomycotina</taxon>
        <taxon>Dothideomycetes</taxon>
        <taxon>Pleosporomycetidae</taxon>
        <taxon>Pleosporales</taxon>
        <taxon>Lophiotremataceae</taxon>
        <taxon>Lophiotrema</taxon>
    </lineage>
</organism>
<dbReference type="OrthoDB" id="10009520at2759"/>
<evidence type="ECO:0000313" key="12">
    <source>
        <dbReference type="Proteomes" id="UP000799770"/>
    </source>
</evidence>
<dbReference type="GO" id="GO:0004842">
    <property type="term" value="F:ubiquitin-protein transferase activity"/>
    <property type="evidence" value="ECO:0007669"/>
    <property type="project" value="TreeGrafter"/>
</dbReference>
<evidence type="ECO:0000256" key="7">
    <source>
        <dbReference type="ARBA" id="ARBA00022833"/>
    </source>
</evidence>
<feature type="domain" description="RING-type" evidence="10">
    <location>
        <begin position="1"/>
        <end position="186"/>
    </location>
</feature>
<dbReference type="GO" id="GO:0000151">
    <property type="term" value="C:ubiquitin ligase complex"/>
    <property type="evidence" value="ECO:0007669"/>
    <property type="project" value="TreeGrafter"/>
</dbReference>
<dbReference type="GO" id="GO:0043130">
    <property type="term" value="F:ubiquitin binding"/>
    <property type="evidence" value="ECO:0007669"/>
    <property type="project" value="TreeGrafter"/>
</dbReference>
<keyword evidence="3" id="KW-0479">Metal-binding</keyword>
<feature type="non-terminal residue" evidence="11">
    <location>
        <position position="1"/>
    </location>
</feature>
<feature type="non-terminal residue" evidence="11">
    <location>
        <position position="186"/>
    </location>
</feature>
<keyword evidence="2" id="KW-0808">Transferase</keyword>
<dbReference type="PANTHER" id="PTHR22770:SF13">
    <property type="entry name" value="RING-TYPE DOMAIN-CONTAINING PROTEIN"/>
    <property type="match status" value="1"/>
</dbReference>
<dbReference type="InterPro" id="IPR051628">
    <property type="entry name" value="LUBAC_E3_Ligases"/>
</dbReference>
<evidence type="ECO:0000313" key="11">
    <source>
        <dbReference type="EMBL" id="KAF2105396.1"/>
    </source>
</evidence>
<dbReference type="Proteomes" id="UP000799770">
    <property type="component" value="Unassembled WGS sequence"/>
</dbReference>
<accession>A0A6A5YE64</accession>
<protein>
    <recommendedName>
        <fullName evidence="13">RING-type domain-containing protein</fullName>
    </recommendedName>
</protein>
<dbReference type="InterPro" id="IPR044066">
    <property type="entry name" value="TRIAD_supradom"/>
</dbReference>
<dbReference type="PROSITE" id="PS51873">
    <property type="entry name" value="TRIAD"/>
    <property type="match status" value="1"/>
</dbReference>
<dbReference type="Gene3D" id="1.20.120.1750">
    <property type="match status" value="1"/>
</dbReference>
<keyword evidence="4" id="KW-0677">Repeat</keyword>
<keyword evidence="5 8" id="KW-0863">Zinc-finger</keyword>
<evidence type="ECO:0000256" key="1">
    <source>
        <dbReference type="ARBA" id="ARBA00004906"/>
    </source>
</evidence>
<evidence type="ECO:0000256" key="6">
    <source>
        <dbReference type="ARBA" id="ARBA00022786"/>
    </source>
</evidence>
<dbReference type="SUPFAM" id="SSF57850">
    <property type="entry name" value="RING/U-box"/>
    <property type="match status" value="2"/>
</dbReference>
<comment type="pathway">
    <text evidence="1">Protein modification; protein ubiquitination.</text>
</comment>
<name>A0A6A5YE64_9PLEO</name>
<dbReference type="InterPro" id="IPR013083">
    <property type="entry name" value="Znf_RING/FYVE/PHD"/>
</dbReference>
<evidence type="ECO:0000256" key="4">
    <source>
        <dbReference type="ARBA" id="ARBA00022737"/>
    </source>
</evidence>
<dbReference type="PANTHER" id="PTHR22770">
    <property type="entry name" value="UBIQUITIN CONJUGATING ENZYME 7 INTERACTING PROTEIN-RELATED"/>
    <property type="match status" value="1"/>
</dbReference>
<evidence type="ECO:0000256" key="3">
    <source>
        <dbReference type="ARBA" id="ARBA00022723"/>
    </source>
</evidence>
<keyword evidence="7" id="KW-0862">Zinc</keyword>
<dbReference type="InterPro" id="IPR002867">
    <property type="entry name" value="IBR_dom"/>
</dbReference>
<evidence type="ECO:0008006" key="13">
    <source>
        <dbReference type="Google" id="ProtNLM"/>
    </source>
</evidence>
<evidence type="ECO:0000256" key="5">
    <source>
        <dbReference type="ARBA" id="ARBA00022771"/>
    </source>
</evidence>
<dbReference type="Gene3D" id="3.30.40.10">
    <property type="entry name" value="Zinc/RING finger domain, C3HC4 (zinc finger)"/>
    <property type="match status" value="1"/>
</dbReference>
<dbReference type="GO" id="GO:0043161">
    <property type="term" value="P:proteasome-mediated ubiquitin-dependent protein catabolic process"/>
    <property type="evidence" value="ECO:0007669"/>
    <property type="project" value="TreeGrafter"/>
</dbReference>
<dbReference type="PROSITE" id="PS50089">
    <property type="entry name" value="ZF_RING_2"/>
    <property type="match status" value="1"/>
</dbReference>
<dbReference type="GO" id="GO:0097039">
    <property type="term" value="P:protein linear polyubiquitination"/>
    <property type="evidence" value="ECO:0007669"/>
    <property type="project" value="TreeGrafter"/>
</dbReference>
<dbReference type="EMBL" id="ML977382">
    <property type="protein sequence ID" value="KAF2105396.1"/>
    <property type="molecule type" value="Genomic_DNA"/>
</dbReference>
<keyword evidence="12" id="KW-1185">Reference proteome</keyword>
<evidence type="ECO:0000256" key="8">
    <source>
        <dbReference type="PROSITE-ProRule" id="PRU00175"/>
    </source>
</evidence>